<evidence type="ECO:0000313" key="1">
    <source>
        <dbReference type="EMBL" id="GIY05864.1"/>
    </source>
</evidence>
<dbReference type="Proteomes" id="UP001054945">
    <property type="component" value="Unassembled WGS sequence"/>
</dbReference>
<sequence length="159" mass="17769">MPNCRTHGLSGSPPETYVPFFFPISEWSAAPPQGIPHRSTYVPPSCHPNMYTRLHDAFRCPSFLFSLPLSCPFPYPNVPIQASIPYYASPLPNAAKHRQSCRICFSCRHCGRPLITGPPEGTCPLTQSGPRLWENEPCCLQTAPSFETEELFLFKNSTP</sequence>
<protein>
    <submittedName>
        <fullName evidence="1">Uncharacterized protein</fullName>
    </submittedName>
</protein>
<reference evidence="1 2" key="1">
    <citation type="submission" date="2021-06" db="EMBL/GenBank/DDBJ databases">
        <title>Caerostris extrusa draft genome.</title>
        <authorList>
            <person name="Kono N."/>
            <person name="Arakawa K."/>
        </authorList>
    </citation>
    <scope>NUCLEOTIDE SEQUENCE [LARGE SCALE GENOMIC DNA]</scope>
</reference>
<dbReference type="AlphaFoldDB" id="A0AAV4QB00"/>
<proteinExistence type="predicted"/>
<keyword evidence="2" id="KW-1185">Reference proteome</keyword>
<name>A0AAV4QB00_CAEEX</name>
<comment type="caution">
    <text evidence="1">The sequence shown here is derived from an EMBL/GenBank/DDBJ whole genome shotgun (WGS) entry which is preliminary data.</text>
</comment>
<gene>
    <name evidence="1" type="ORF">CEXT_775751</name>
</gene>
<dbReference type="EMBL" id="BPLR01005884">
    <property type="protein sequence ID" value="GIY05864.1"/>
    <property type="molecule type" value="Genomic_DNA"/>
</dbReference>
<organism evidence="1 2">
    <name type="scientific">Caerostris extrusa</name>
    <name type="common">Bark spider</name>
    <name type="synonym">Caerostris bankana</name>
    <dbReference type="NCBI Taxonomy" id="172846"/>
    <lineage>
        <taxon>Eukaryota</taxon>
        <taxon>Metazoa</taxon>
        <taxon>Ecdysozoa</taxon>
        <taxon>Arthropoda</taxon>
        <taxon>Chelicerata</taxon>
        <taxon>Arachnida</taxon>
        <taxon>Araneae</taxon>
        <taxon>Araneomorphae</taxon>
        <taxon>Entelegynae</taxon>
        <taxon>Araneoidea</taxon>
        <taxon>Araneidae</taxon>
        <taxon>Caerostris</taxon>
    </lineage>
</organism>
<accession>A0AAV4QB00</accession>
<evidence type="ECO:0000313" key="2">
    <source>
        <dbReference type="Proteomes" id="UP001054945"/>
    </source>
</evidence>